<dbReference type="GO" id="GO:0015629">
    <property type="term" value="C:actin cytoskeleton"/>
    <property type="evidence" value="ECO:0007669"/>
    <property type="project" value="TreeGrafter"/>
</dbReference>
<feature type="region of interest" description="Disordered" evidence="2">
    <location>
        <begin position="157"/>
        <end position="231"/>
    </location>
</feature>
<accession>A0A4U1F2Y9</accession>
<proteinExistence type="inferred from homology"/>
<dbReference type="AlphaFoldDB" id="A0A4U1F2Y9"/>
<dbReference type="EMBL" id="RWIC01000453">
    <property type="protein sequence ID" value="TKC43679.1"/>
    <property type="molecule type" value="Genomic_DNA"/>
</dbReference>
<organism evidence="3 4">
    <name type="scientific">Monodon monoceros</name>
    <name type="common">Narwhal</name>
    <name type="synonym">Ceratodon monodon</name>
    <dbReference type="NCBI Taxonomy" id="40151"/>
    <lineage>
        <taxon>Eukaryota</taxon>
        <taxon>Metazoa</taxon>
        <taxon>Chordata</taxon>
        <taxon>Craniata</taxon>
        <taxon>Vertebrata</taxon>
        <taxon>Euteleostomi</taxon>
        <taxon>Mammalia</taxon>
        <taxon>Eutheria</taxon>
        <taxon>Laurasiatheria</taxon>
        <taxon>Artiodactyla</taxon>
        <taxon>Whippomorpha</taxon>
        <taxon>Cetacea</taxon>
        <taxon>Odontoceti</taxon>
        <taxon>Monodontidae</taxon>
        <taxon>Monodon</taxon>
    </lineage>
</organism>
<dbReference type="GO" id="GO:0004672">
    <property type="term" value="F:protein kinase activity"/>
    <property type="evidence" value="ECO:0007669"/>
    <property type="project" value="TreeGrafter"/>
</dbReference>
<dbReference type="GO" id="GO:0005925">
    <property type="term" value="C:focal adhesion"/>
    <property type="evidence" value="ECO:0007669"/>
    <property type="project" value="TreeGrafter"/>
</dbReference>
<evidence type="ECO:0000313" key="4">
    <source>
        <dbReference type="Proteomes" id="UP000308365"/>
    </source>
</evidence>
<name>A0A4U1F2Y9_MONMO</name>
<gene>
    <name evidence="3" type="ORF">EI555_003761</name>
</gene>
<dbReference type="PANTHER" id="PTHR22972">
    <property type="entry name" value="SERINE/THREONINE PROTEIN KINASE"/>
    <property type="match status" value="1"/>
</dbReference>
<feature type="region of interest" description="Disordered" evidence="2">
    <location>
        <begin position="244"/>
        <end position="265"/>
    </location>
</feature>
<feature type="compositionally biased region" description="Basic and acidic residues" evidence="2">
    <location>
        <begin position="210"/>
        <end position="228"/>
    </location>
</feature>
<evidence type="ECO:0000256" key="1">
    <source>
        <dbReference type="ARBA" id="ARBA00038349"/>
    </source>
</evidence>
<feature type="region of interest" description="Disordered" evidence="2">
    <location>
        <begin position="1"/>
        <end position="143"/>
    </location>
</feature>
<feature type="region of interest" description="Disordered" evidence="2">
    <location>
        <begin position="415"/>
        <end position="464"/>
    </location>
</feature>
<feature type="compositionally biased region" description="Polar residues" evidence="2">
    <location>
        <begin position="181"/>
        <end position="190"/>
    </location>
</feature>
<feature type="compositionally biased region" description="Low complexity" evidence="2">
    <location>
        <begin position="454"/>
        <end position="464"/>
    </location>
</feature>
<comment type="similarity">
    <text evidence="1">Belongs to the protein kinase superfamily.</text>
</comment>
<sequence>ERNKNLKQNEEDKATGPALWLQQAEDSGADLSSSAWPCECGSGPIEVSEAGREPKARAPAPVPGAPQGLEHPYPNSGPDERQLGLPDSSTLRTPSGWPAGHTCTEEVQPWKRVAFMGNSMSSPEPPTETPGANAPTWLTQPTYSNLGEVRARLLPSKACCSRTSERPATDPQPLPKKALTRAQSLPTHKSPSPGPTRAGQPQKPLLGSRSVHESQAGDDRARPARRPAELPFCSLDTELGLSLRRAGGPAAGGPPRRVRSGCTPGSWGASRAPAAPAIASASWTACPAWRAGTPSTTAWCGGTRRRGTSWLPRCPSQELTSPTRELCGLAPEGALPETPWSSPVALAAEVPELTVVQWPVETGAQPPEEFARPWPCCSCSPGAPGGRRGLRPENLMLAAPRGCLAARPQRLLLADFGRGPPAAPQPPTRGSWSAHSESCLARAQPWPPPGGPAGPRAALGGRDSRRGAALGARAELRGRGAPLGSWLRMRRALLVLHLAERAVGGEVPSLEDWLCCEYLAKATEDSLYLALELLCN</sequence>
<protein>
    <submittedName>
        <fullName evidence="3">Uncharacterized protein</fullName>
    </submittedName>
</protein>
<evidence type="ECO:0000256" key="2">
    <source>
        <dbReference type="SAM" id="MobiDB-lite"/>
    </source>
</evidence>
<feature type="non-terminal residue" evidence="3">
    <location>
        <position position="1"/>
    </location>
</feature>
<dbReference type="InterPro" id="IPR051511">
    <property type="entry name" value="MitoQC_Scaffold_Kinases"/>
</dbReference>
<comment type="caution">
    <text evidence="3">The sequence shown here is derived from an EMBL/GenBank/DDBJ whole genome shotgun (WGS) entry which is preliminary data.</text>
</comment>
<dbReference type="PANTHER" id="PTHR22972:SF6">
    <property type="entry name" value="PROTEIN PEAK3"/>
    <property type="match status" value="1"/>
</dbReference>
<evidence type="ECO:0000313" key="3">
    <source>
        <dbReference type="EMBL" id="TKC43679.1"/>
    </source>
</evidence>
<dbReference type="Proteomes" id="UP000308365">
    <property type="component" value="Unassembled WGS sequence"/>
</dbReference>
<reference evidence="4" key="1">
    <citation type="journal article" date="2019" name="IScience">
        <title>Narwhal Genome Reveals Long-Term Low Genetic Diversity despite Current Large Abundance Size.</title>
        <authorList>
            <person name="Westbury M.V."/>
            <person name="Petersen B."/>
            <person name="Garde E."/>
            <person name="Heide-Jorgensen M.P."/>
            <person name="Lorenzen E.D."/>
        </authorList>
    </citation>
    <scope>NUCLEOTIDE SEQUENCE [LARGE SCALE GENOMIC DNA]</scope>
</reference>